<evidence type="ECO:0000256" key="10">
    <source>
        <dbReference type="ARBA" id="ARBA00038983"/>
    </source>
</evidence>
<evidence type="ECO:0000256" key="7">
    <source>
        <dbReference type="ARBA" id="ARBA00023027"/>
    </source>
</evidence>
<keyword evidence="6 13" id="KW-0560">Oxidoreductase</keyword>
<comment type="function">
    <text evidence="13">Catalyzes the conversion of 4-hydroxy-tetrahydrodipicolinate (HTPA) to tetrahydrodipicolinate.</text>
</comment>
<dbReference type="EC" id="1.17.1.8" evidence="10 13"/>
<keyword evidence="7 13" id="KW-0520">NAD</keyword>
<comment type="subcellular location">
    <subcellularLocation>
        <location evidence="13">Cytoplasm</location>
    </subcellularLocation>
</comment>
<dbReference type="EMBL" id="JACRAF010000028">
    <property type="protein sequence ID" value="MBI4922222.1"/>
    <property type="molecule type" value="Genomic_DNA"/>
</dbReference>
<dbReference type="NCBIfam" id="TIGR00036">
    <property type="entry name" value="dapB"/>
    <property type="match status" value="1"/>
</dbReference>
<accession>A0A933NZ72</accession>
<dbReference type="PANTHER" id="PTHR20836">
    <property type="entry name" value="DIHYDRODIPICOLINATE REDUCTASE"/>
    <property type="match status" value="1"/>
</dbReference>
<evidence type="ECO:0000256" key="5">
    <source>
        <dbReference type="ARBA" id="ARBA00022915"/>
    </source>
</evidence>
<dbReference type="InterPro" id="IPR022664">
    <property type="entry name" value="DapB_N_CS"/>
</dbReference>
<feature type="domain" description="Dihydrodipicolinate reductase N-terminal" evidence="14">
    <location>
        <begin position="5"/>
        <end position="128"/>
    </location>
</feature>
<evidence type="ECO:0000256" key="1">
    <source>
        <dbReference type="ARBA" id="ARBA00006642"/>
    </source>
</evidence>
<feature type="binding site" evidence="13">
    <location>
        <position position="158"/>
    </location>
    <ligand>
        <name>(S)-2,3,4,5-tetrahydrodipicolinate</name>
        <dbReference type="ChEBI" id="CHEBI:16845"/>
    </ligand>
</feature>
<feature type="active site" description="Proton donor/acceptor" evidence="13">
    <location>
        <position position="157"/>
    </location>
</feature>
<dbReference type="PANTHER" id="PTHR20836:SF0">
    <property type="entry name" value="4-HYDROXY-TETRAHYDRODIPICOLINATE REDUCTASE 1, CHLOROPLASTIC-RELATED"/>
    <property type="match status" value="1"/>
</dbReference>
<evidence type="ECO:0000256" key="9">
    <source>
        <dbReference type="ARBA" id="ARBA00037922"/>
    </source>
</evidence>
<protein>
    <recommendedName>
        <fullName evidence="10 13">4-hydroxy-tetrahydrodipicolinate reductase</fullName>
        <shortName evidence="13">HTPA reductase</shortName>
        <ecNumber evidence="10 13">1.17.1.8</ecNumber>
    </recommendedName>
</protein>
<proteinExistence type="inferred from homology"/>
<comment type="catalytic activity">
    <reaction evidence="12 13">
        <text>(S)-2,3,4,5-tetrahydrodipicolinate + NAD(+) + H2O = (2S,4S)-4-hydroxy-2,3,4,5-tetrahydrodipicolinate + NADH + H(+)</text>
        <dbReference type="Rhea" id="RHEA:35323"/>
        <dbReference type="ChEBI" id="CHEBI:15377"/>
        <dbReference type="ChEBI" id="CHEBI:15378"/>
        <dbReference type="ChEBI" id="CHEBI:16845"/>
        <dbReference type="ChEBI" id="CHEBI:57540"/>
        <dbReference type="ChEBI" id="CHEBI:57945"/>
        <dbReference type="ChEBI" id="CHEBI:67139"/>
        <dbReference type="EC" id="1.17.1.8"/>
    </reaction>
</comment>
<feature type="binding site" evidence="13">
    <location>
        <begin position="125"/>
        <end position="128"/>
    </location>
    <ligand>
        <name>NAD(+)</name>
        <dbReference type="ChEBI" id="CHEBI:57540"/>
    </ligand>
</feature>
<dbReference type="Pfam" id="PF05173">
    <property type="entry name" value="DapB_C"/>
    <property type="match status" value="1"/>
</dbReference>
<dbReference type="InterPro" id="IPR000846">
    <property type="entry name" value="DapB_N"/>
</dbReference>
<comment type="caution">
    <text evidence="16">The sequence shown here is derived from an EMBL/GenBank/DDBJ whole genome shotgun (WGS) entry which is preliminary data.</text>
</comment>
<keyword evidence="4 13" id="KW-0521">NADP</keyword>
<dbReference type="PIRSF" id="PIRSF000161">
    <property type="entry name" value="DHPR"/>
    <property type="match status" value="1"/>
</dbReference>
<keyword evidence="8 13" id="KW-0457">Lysine biosynthesis</keyword>
<dbReference type="HAMAP" id="MF_00102">
    <property type="entry name" value="DapB"/>
    <property type="match status" value="1"/>
</dbReference>
<gene>
    <name evidence="13" type="primary">dapB</name>
    <name evidence="16" type="ORF">HY834_10765</name>
</gene>
<organism evidence="16 17">
    <name type="scientific">Devosia nanyangense</name>
    <dbReference type="NCBI Taxonomy" id="1228055"/>
    <lineage>
        <taxon>Bacteria</taxon>
        <taxon>Pseudomonadati</taxon>
        <taxon>Pseudomonadota</taxon>
        <taxon>Alphaproteobacteria</taxon>
        <taxon>Hyphomicrobiales</taxon>
        <taxon>Devosiaceae</taxon>
        <taxon>Devosia</taxon>
    </lineage>
</organism>
<evidence type="ECO:0000256" key="3">
    <source>
        <dbReference type="ARBA" id="ARBA00022605"/>
    </source>
</evidence>
<comment type="similarity">
    <text evidence="1 13">Belongs to the DapB family.</text>
</comment>
<feature type="binding site" evidence="13">
    <location>
        <position position="36"/>
    </location>
    <ligand>
        <name>NAD(+)</name>
        <dbReference type="ChEBI" id="CHEBI:57540"/>
    </ligand>
</feature>
<dbReference type="SUPFAM" id="SSF51735">
    <property type="entry name" value="NAD(P)-binding Rossmann-fold domains"/>
    <property type="match status" value="1"/>
</dbReference>
<dbReference type="Pfam" id="PF01113">
    <property type="entry name" value="DapB_N"/>
    <property type="match status" value="1"/>
</dbReference>
<keyword evidence="5 13" id="KW-0220">Diaminopimelate biosynthesis</keyword>
<feature type="active site" description="Proton donor" evidence="13">
    <location>
        <position position="161"/>
    </location>
</feature>
<feature type="binding site" evidence="13">
    <location>
        <position position="37"/>
    </location>
    <ligand>
        <name>NADP(+)</name>
        <dbReference type="ChEBI" id="CHEBI:58349"/>
    </ligand>
</feature>
<dbReference type="Proteomes" id="UP000782610">
    <property type="component" value="Unassembled WGS sequence"/>
</dbReference>
<evidence type="ECO:0000256" key="2">
    <source>
        <dbReference type="ARBA" id="ARBA00022490"/>
    </source>
</evidence>
<evidence type="ECO:0000256" key="4">
    <source>
        <dbReference type="ARBA" id="ARBA00022857"/>
    </source>
</evidence>
<dbReference type="InterPro" id="IPR023940">
    <property type="entry name" value="DHDPR_bac"/>
</dbReference>
<dbReference type="GO" id="GO:0051287">
    <property type="term" value="F:NAD binding"/>
    <property type="evidence" value="ECO:0007669"/>
    <property type="project" value="UniProtKB-UniRule"/>
</dbReference>
<dbReference type="GO" id="GO:0019877">
    <property type="term" value="P:diaminopimelate biosynthetic process"/>
    <property type="evidence" value="ECO:0007669"/>
    <property type="project" value="UniProtKB-UniRule"/>
</dbReference>
<comment type="caution">
    <text evidence="13">Was originally thought to be a dihydrodipicolinate reductase (DHDPR), catalyzing the conversion of dihydrodipicolinate to tetrahydrodipicolinate. However, it was shown in E.coli that the substrate of the enzymatic reaction is not dihydrodipicolinate (DHDP) but in fact (2S,4S)-4-hydroxy-2,3,4,5-tetrahydrodipicolinic acid (HTPA), the product released by the DapA-catalyzed reaction.</text>
</comment>
<name>A0A933NZ72_9HYPH</name>
<evidence type="ECO:0000256" key="8">
    <source>
        <dbReference type="ARBA" id="ARBA00023154"/>
    </source>
</evidence>
<evidence type="ECO:0000256" key="11">
    <source>
        <dbReference type="ARBA" id="ARBA00049080"/>
    </source>
</evidence>
<dbReference type="FunFam" id="3.30.360.10:FF:000004">
    <property type="entry name" value="4-hydroxy-tetrahydrodipicolinate reductase"/>
    <property type="match status" value="1"/>
</dbReference>
<dbReference type="InterPro" id="IPR022663">
    <property type="entry name" value="DapB_C"/>
</dbReference>
<keyword evidence="3 13" id="KW-0028">Amino-acid biosynthesis</keyword>
<feature type="binding site" evidence="13">
    <location>
        <begin position="167"/>
        <end position="168"/>
    </location>
    <ligand>
        <name>(S)-2,3,4,5-tetrahydrodipicolinate</name>
        <dbReference type="ChEBI" id="CHEBI:16845"/>
    </ligand>
</feature>
<dbReference type="GO" id="GO:0005829">
    <property type="term" value="C:cytosol"/>
    <property type="evidence" value="ECO:0007669"/>
    <property type="project" value="TreeGrafter"/>
</dbReference>
<comment type="pathway">
    <text evidence="9 13">Amino-acid biosynthesis; L-lysine biosynthesis via DAP pathway; (S)-tetrahydrodipicolinate from L-aspartate: step 4/4.</text>
</comment>
<comment type="catalytic activity">
    <reaction evidence="11 13">
        <text>(S)-2,3,4,5-tetrahydrodipicolinate + NADP(+) + H2O = (2S,4S)-4-hydroxy-2,3,4,5-tetrahydrodipicolinate + NADPH + H(+)</text>
        <dbReference type="Rhea" id="RHEA:35331"/>
        <dbReference type="ChEBI" id="CHEBI:15377"/>
        <dbReference type="ChEBI" id="CHEBI:15378"/>
        <dbReference type="ChEBI" id="CHEBI:16845"/>
        <dbReference type="ChEBI" id="CHEBI:57783"/>
        <dbReference type="ChEBI" id="CHEBI:58349"/>
        <dbReference type="ChEBI" id="CHEBI:67139"/>
        <dbReference type="EC" id="1.17.1.8"/>
    </reaction>
</comment>
<dbReference type="InterPro" id="IPR036291">
    <property type="entry name" value="NAD(P)-bd_dom_sf"/>
</dbReference>
<feature type="binding site" evidence="13">
    <location>
        <begin position="100"/>
        <end position="102"/>
    </location>
    <ligand>
        <name>NAD(+)</name>
        <dbReference type="ChEBI" id="CHEBI:57540"/>
    </ligand>
</feature>
<evidence type="ECO:0000256" key="12">
    <source>
        <dbReference type="ARBA" id="ARBA00049396"/>
    </source>
</evidence>
<dbReference type="PROSITE" id="PS01298">
    <property type="entry name" value="DAPB"/>
    <property type="match status" value="1"/>
</dbReference>
<dbReference type="SUPFAM" id="SSF55347">
    <property type="entry name" value="Glyceraldehyde-3-phosphate dehydrogenase-like, C-terminal domain"/>
    <property type="match status" value="1"/>
</dbReference>
<evidence type="ECO:0000256" key="6">
    <source>
        <dbReference type="ARBA" id="ARBA00023002"/>
    </source>
</evidence>
<evidence type="ECO:0000313" key="17">
    <source>
        <dbReference type="Proteomes" id="UP000782610"/>
    </source>
</evidence>
<keyword evidence="2 13" id="KW-0963">Cytoplasm</keyword>
<evidence type="ECO:0000259" key="14">
    <source>
        <dbReference type="Pfam" id="PF01113"/>
    </source>
</evidence>
<feature type="binding site" evidence="13">
    <location>
        <begin position="10"/>
        <end position="15"/>
    </location>
    <ligand>
        <name>NAD(+)</name>
        <dbReference type="ChEBI" id="CHEBI:57540"/>
    </ligand>
</feature>
<dbReference type="GO" id="GO:0050661">
    <property type="term" value="F:NADP binding"/>
    <property type="evidence" value="ECO:0007669"/>
    <property type="project" value="UniProtKB-UniRule"/>
</dbReference>
<dbReference type="GO" id="GO:0016726">
    <property type="term" value="F:oxidoreductase activity, acting on CH or CH2 groups, NAD or NADP as acceptor"/>
    <property type="evidence" value="ECO:0007669"/>
    <property type="project" value="UniProtKB-UniRule"/>
</dbReference>
<dbReference type="GO" id="GO:0008839">
    <property type="term" value="F:4-hydroxy-tetrahydrodipicolinate reductase"/>
    <property type="evidence" value="ECO:0007669"/>
    <property type="project" value="UniProtKB-UniRule"/>
</dbReference>
<evidence type="ECO:0000256" key="13">
    <source>
        <dbReference type="HAMAP-Rule" id="MF_00102"/>
    </source>
</evidence>
<sequence>MTDLKVAIAGAGGRMGAANIRAVTATPGLVVHSAFDRPGSPAIGRDAGEVAGIERLGVVIVDDAEAALAGAEAIIDFTVPAVSVLLAERAASLGLVHIIGTTGCSRDEDWAIQKAGSAGARIVKTGNFSLGVNMLAGLVRQVARALPGYDVEILEMHHNKKVDAPSGTALMLGQAAAAGRGVDFDASAVRGRDGHTGPRVPGTIGFAALRGGNVIGDHTVIFAGETERIEITHRAESRAMFAAGAMQAALWAKDQPAGFYDMADVLGVKEQD</sequence>
<reference evidence="16" key="1">
    <citation type="submission" date="2020-07" db="EMBL/GenBank/DDBJ databases">
        <title>Huge and variable diversity of episymbiotic CPR bacteria and DPANN archaea in groundwater ecosystems.</title>
        <authorList>
            <person name="He C.Y."/>
            <person name="Keren R."/>
            <person name="Whittaker M."/>
            <person name="Farag I.F."/>
            <person name="Doudna J."/>
            <person name="Cate J.H.D."/>
            <person name="Banfield J.F."/>
        </authorList>
    </citation>
    <scope>NUCLEOTIDE SEQUENCE</scope>
    <source>
        <strain evidence="16">NC_groundwater_1586_Pr3_B-0.1um_66_15</strain>
    </source>
</reference>
<evidence type="ECO:0000313" key="16">
    <source>
        <dbReference type="EMBL" id="MBI4922222.1"/>
    </source>
</evidence>
<feature type="domain" description="Dihydrodipicolinate reductase C-terminal" evidence="15">
    <location>
        <begin position="131"/>
        <end position="266"/>
    </location>
</feature>
<comment type="subunit">
    <text evidence="13">Homotetramer.</text>
</comment>
<dbReference type="AlphaFoldDB" id="A0A933NZ72"/>
<dbReference type="Gene3D" id="3.30.360.10">
    <property type="entry name" value="Dihydrodipicolinate Reductase, domain 2"/>
    <property type="match status" value="1"/>
</dbReference>
<evidence type="ECO:0000259" key="15">
    <source>
        <dbReference type="Pfam" id="PF05173"/>
    </source>
</evidence>
<dbReference type="GO" id="GO:0009089">
    <property type="term" value="P:lysine biosynthetic process via diaminopimelate"/>
    <property type="evidence" value="ECO:0007669"/>
    <property type="project" value="UniProtKB-UniRule"/>
</dbReference>
<dbReference type="Gene3D" id="3.40.50.720">
    <property type="entry name" value="NAD(P)-binding Rossmann-like Domain"/>
    <property type="match status" value="1"/>
</dbReference>